<proteinExistence type="predicted"/>
<keyword evidence="2" id="KW-0067">ATP-binding</keyword>
<organism evidence="2 3">
    <name type="scientific">Microbacterium oleivorans</name>
    <dbReference type="NCBI Taxonomy" id="273677"/>
    <lineage>
        <taxon>Bacteria</taxon>
        <taxon>Bacillati</taxon>
        <taxon>Actinomycetota</taxon>
        <taxon>Actinomycetes</taxon>
        <taxon>Micrococcales</taxon>
        <taxon>Microbacteriaceae</taxon>
        <taxon>Microbacterium</taxon>
    </lineage>
</organism>
<dbReference type="GO" id="GO:0005524">
    <property type="term" value="F:ATP binding"/>
    <property type="evidence" value="ECO:0007669"/>
    <property type="project" value="UniProtKB-KW"/>
</dbReference>
<protein>
    <submittedName>
        <fullName evidence="2">ATP-binding protein</fullName>
    </submittedName>
</protein>
<gene>
    <name evidence="2" type="ORF">HW566_15755</name>
</gene>
<evidence type="ECO:0000313" key="3">
    <source>
        <dbReference type="Proteomes" id="UP000509638"/>
    </source>
</evidence>
<name>A0A7D5IRZ0_9MICO</name>
<dbReference type="Pfam" id="PF13581">
    <property type="entry name" value="HATPase_c_2"/>
    <property type="match status" value="1"/>
</dbReference>
<accession>A0A7D5IRZ0</accession>
<sequence length="139" mass="15161">MAEMVTRSLVAAVSLESVEAVYDLLGSWWDELGDVAPRTRFAFETAVVEIAGNIVEHSVAAQGADGRHFTLALQGDARLLRATFQDDAQPAELDLSAVTMADADSEDGRGLALALASVDTLEYRYENGRNIWSLECRRE</sequence>
<dbReference type="Gene3D" id="3.30.565.10">
    <property type="entry name" value="Histidine kinase-like ATPase, C-terminal domain"/>
    <property type="match status" value="1"/>
</dbReference>
<feature type="domain" description="Histidine kinase/HSP90-like ATPase" evidence="1">
    <location>
        <begin position="14"/>
        <end position="131"/>
    </location>
</feature>
<dbReference type="Proteomes" id="UP000509638">
    <property type="component" value="Chromosome"/>
</dbReference>
<dbReference type="EMBL" id="CP058316">
    <property type="protein sequence ID" value="QLD13099.1"/>
    <property type="molecule type" value="Genomic_DNA"/>
</dbReference>
<keyword evidence="2" id="KW-0547">Nucleotide-binding</keyword>
<dbReference type="InterPro" id="IPR003594">
    <property type="entry name" value="HATPase_dom"/>
</dbReference>
<dbReference type="CDD" id="cd16936">
    <property type="entry name" value="HATPase_RsbW-like"/>
    <property type="match status" value="1"/>
</dbReference>
<dbReference type="AlphaFoldDB" id="A0A7D5IRZ0"/>
<reference evidence="2 3" key="1">
    <citation type="submission" date="2020-06" db="EMBL/GenBank/DDBJ databases">
        <authorList>
            <person name="Jo H."/>
        </authorList>
    </citation>
    <scope>NUCLEOTIDE SEQUENCE [LARGE SCALE GENOMIC DNA]</scope>
    <source>
        <strain evidence="2 3">I46</strain>
    </source>
</reference>
<dbReference type="RefSeq" id="WP_178014469.1">
    <property type="nucleotide sequence ID" value="NZ_CP058316.1"/>
</dbReference>
<evidence type="ECO:0000259" key="1">
    <source>
        <dbReference type="Pfam" id="PF13581"/>
    </source>
</evidence>
<evidence type="ECO:0000313" key="2">
    <source>
        <dbReference type="EMBL" id="QLD13099.1"/>
    </source>
</evidence>
<dbReference type="InterPro" id="IPR036890">
    <property type="entry name" value="HATPase_C_sf"/>
</dbReference>